<dbReference type="EMBL" id="VSDQ01000718">
    <property type="protein sequence ID" value="TYA71860.1"/>
    <property type="molecule type" value="Genomic_DNA"/>
</dbReference>
<dbReference type="PANTHER" id="PTHR43369">
    <property type="entry name" value="PHOSPHORIBOSYLGLYCINAMIDE FORMYLTRANSFERASE"/>
    <property type="match status" value="1"/>
</dbReference>
<reference evidence="6 7" key="1">
    <citation type="submission" date="2019-08" db="EMBL/GenBank/DDBJ databases">
        <title>Seonamhaeicola sediminis sp. nov., isolated from marine sediment.</title>
        <authorList>
            <person name="Cao W.R."/>
        </authorList>
    </citation>
    <scope>NUCLEOTIDE SEQUENCE [LARGE SCALE GENOMIC DNA]</scope>
    <source>
        <strain evidence="6 7">B011</strain>
    </source>
</reference>
<dbReference type="Proteomes" id="UP000323930">
    <property type="component" value="Unassembled WGS sequence"/>
</dbReference>
<dbReference type="Gene3D" id="3.40.50.170">
    <property type="entry name" value="Formyl transferase, N-terminal domain"/>
    <property type="match status" value="1"/>
</dbReference>
<evidence type="ECO:0000256" key="1">
    <source>
        <dbReference type="ARBA" id="ARBA00005054"/>
    </source>
</evidence>
<evidence type="ECO:0000259" key="5">
    <source>
        <dbReference type="Pfam" id="PF00551"/>
    </source>
</evidence>
<proteinExistence type="predicted"/>
<dbReference type="InterPro" id="IPR002376">
    <property type="entry name" value="Formyl_transf_N"/>
</dbReference>
<keyword evidence="3 6" id="KW-0808">Transferase</keyword>
<keyword evidence="7" id="KW-1185">Reference proteome</keyword>
<keyword evidence="4" id="KW-0658">Purine biosynthesis</keyword>
<dbReference type="GO" id="GO:0004644">
    <property type="term" value="F:phosphoribosylglycinamide formyltransferase activity"/>
    <property type="evidence" value="ECO:0007669"/>
    <property type="project" value="UniProtKB-EC"/>
</dbReference>
<dbReference type="RefSeq" id="WP_148544847.1">
    <property type="nucleotide sequence ID" value="NZ_VSDQ01000718.1"/>
</dbReference>
<dbReference type="SUPFAM" id="SSF53328">
    <property type="entry name" value="Formyltransferase"/>
    <property type="match status" value="1"/>
</dbReference>
<feature type="domain" description="Formyl transferase N-terminal" evidence="5">
    <location>
        <begin position="9"/>
        <end position="188"/>
    </location>
</feature>
<evidence type="ECO:0000256" key="2">
    <source>
        <dbReference type="ARBA" id="ARBA00012254"/>
    </source>
</evidence>
<evidence type="ECO:0000256" key="3">
    <source>
        <dbReference type="ARBA" id="ARBA00022679"/>
    </source>
</evidence>
<dbReference type="Pfam" id="PF00551">
    <property type="entry name" value="Formyl_trans_N"/>
    <property type="match status" value="1"/>
</dbReference>
<sequence length="200" mass="22950">MNSEEKINWAILVTGWGRSAKDLIKAYSKNKLERSNIKLLVYEETPCGAKDLAEQYNIETLRLIKKDYSDSKSYQTALTNELKKRKIDYIFLLAFKHIIKEEMLDAFPNRILNIHPSLFPSFLGTQTAIQDAIDYGVKVSGITTHIIDEKVDYGTIICQKAIDFPEGSTLESLYPKFSKKGKKIVLETINEIEQLHFVQK</sequence>
<comment type="caution">
    <text evidence="6">The sequence shown here is derived from an EMBL/GenBank/DDBJ whole genome shotgun (WGS) entry which is preliminary data.</text>
</comment>
<evidence type="ECO:0000313" key="6">
    <source>
        <dbReference type="EMBL" id="TYA71860.1"/>
    </source>
</evidence>
<accession>A0A5D0HLK3</accession>
<dbReference type="GO" id="GO:0006189">
    <property type="term" value="P:'de novo' IMP biosynthetic process"/>
    <property type="evidence" value="ECO:0007669"/>
    <property type="project" value="TreeGrafter"/>
</dbReference>
<dbReference type="InterPro" id="IPR036477">
    <property type="entry name" value="Formyl_transf_N_sf"/>
</dbReference>
<organism evidence="6 7">
    <name type="scientific">Seonamhaeicola marinus</name>
    <dbReference type="NCBI Taxonomy" id="1912246"/>
    <lineage>
        <taxon>Bacteria</taxon>
        <taxon>Pseudomonadati</taxon>
        <taxon>Bacteroidota</taxon>
        <taxon>Flavobacteriia</taxon>
        <taxon>Flavobacteriales</taxon>
        <taxon>Flavobacteriaceae</taxon>
    </lineage>
</organism>
<name>A0A5D0HLK3_9FLAO</name>
<dbReference type="OrthoDB" id="9806170at2"/>
<evidence type="ECO:0000256" key="4">
    <source>
        <dbReference type="ARBA" id="ARBA00022755"/>
    </source>
</evidence>
<protein>
    <recommendedName>
        <fullName evidence="2">phosphoribosylglycinamide formyltransferase 1</fullName>
        <ecNumber evidence="2">2.1.2.2</ecNumber>
    </recommendedName>
</protein>
<comment type="pathway">
    <text evidence="1">Purine metabolism; IMP biosynthesis via de novo pathway; N(2)-formyl-N(1)-(5-phospho-D-ribosyl)glycinamide from N(1)-(5-phospho-D-ribosyl)glycinamide (10-formyl THF route): step 1/1.</text>
</comment>
<gene>
    <name evidence="6" type="ORF">FUA24_20125</name>
</gene>
<dbReference type="PANTHER" id="PTHR43369:SF2">
    <property type="entry name" value="PHOSPHORIBOSYLGLYCINAMIDE FORMYLTRANSFERASE"/>
    <property type="match status" value="1"/>
</dbReference>
<dbReference type="GO" id="GO:0005829">
    <property type="term" value="C:cytosol"/>
    <property type="evidence" value="ECO:0007669"/>
    <property type="project" value="TreeGrafter"/>
</dbReference>
<dbReference type="EC" id="2.1.2.2" evidence="2"/>
<dbReference type="AlphaFoldDB" id="A0A5D0HLK3"/>
<evidence type="ECO:0000313" key="7">
    <source>
        <dbReference type="Proteomes" id="UP000323930"/>
    </source>
</evidence>